<evidence type="ECO:0000256" key="1">
    <source>
        <dbReference type="ARBA" id="ARBA00004127"/>
    </source>
</evidence>
<dbReference type="SMART" id="SM00382">
    <property type="entry name" value="AAA"/>
    <property type="match status" value="1"/>
</dbReference>
<dbReference type="InterPro" id="IPR050173">
    <property type="entry name" value="ABC_transporter_C-like"/>
</dbReference>
<dbReference type="PROSITE" id="PS50893">
    <property type="entry name" value="ABC_TRANSPORTER_2"/>
    <property type="match status" value="1"/>
</dbReference>
<dbReference type="AlphaFoldDB" id="A0A8D0BCV8"/>
<dbReference type="InterPro" id="IPR003439">
    <property type="entry name" value="ABC_transporter-like_ATP-bd"/>
</dbReference>
<reference evidence="11" key="1">
    <citation type="submission" date="2025-08" db="UniProtKB">
        <authorList>
            <consortium name="Ensembl"/>
        </authorList>
    </citation>
    <scope>IDENTIFICATION</scope>
</reference>
<evidence type="ECO:0000256" key="4">
    <source>
        <dbReference type="ARBA" id="ARBA00022692"/>
    </source>
</evidence>
<dbReference type="GO" id="GO:0042626">
    <property type="term" value="F:ATPase-coupled transmembrane transporter activity"/>
    <property type="evidence" value="ECO:0007669"/>
    <property type="project" value="TreeGrafter"/>
</dbReference>
<keyword evidence="7" id="KW-0067">ATP-binding</keyword>
<dbReference type="FunFam" id="3.40.50.300:FF:000074">
    <property type="entry name" value="Multidrug resistance-associated protein 5 isoform 1"/>
    <property type="match status" value="1"/>
</dbReference>
<evidence type="ECO:0000256" key="8">
    <source>
        <dbReference type="ARBA" id="ARBA00022989"/>
    </source>
</evidence>
<comment type="similarity">
    <text evidence="2">Belongs to the ABC transporter superfamily. ABCC family. Conjugate transporter (TC 3.A.1.208) subfamily.</text>
</comment>
<dbReference type="CDD" id="cd03244">
    <property type="entry name" value="ABCC_MRP_domain2"/>
    <property type="match status" value="1"/>
</dbReference>
<dbReference type="PANTHER" id="PTHR24223">
    <property type="entry name" value="ATP-BINDING CASSETTE SUB-FAMILY C"/>
    <property type="match status" value="1"/>
</dbReference>
<dbReference type="Ensembl" id="ENSSMRT00000007393.1">
    <property type="protein sequence ID" value="ENSSMRP00000006310.1"/>
    <property type="gene ID" value="ENSSMRG00000005050.1"/>
</dbReference>
<evidence type="ECO:0000256" key="6">
    <source>
        <dbReference type="ARBA" id="ARBA00022741"/>
    </source>
</evidence>
<evidence type="ECO:0000256" key="3">
    <source>
        <dbReference type="ARBA" id="ARBA00022448"/>
    </source>
</evidence>
<dbReference type="InterPro" id="IPR027417">
    <property type="entry name" value="P-loop_NTPase"/>
</dbReference>
<keyword evidence="12" id="KW-1185">Reference proteome</keyword>
<accession>A0A8D0BCV8</accession>
<keyword evidence="5" id="KW-0677">Repeat</keyword>
<dbReference type="GeneTree" id="ENSGT00940000159578"/>
<keyword evidence="4" id="KW-0812">Transmembrane</keyword>
<name>A0A8D0BCV8_SALMN</name>
<keyword evidence="6" id="KW-0547">Nucleotide-binding</keyword>
<evidence type="ECO:0000259" key="10">
    <source>
        <dbReference type="PROSITE" id="PS50893"/>
    </source>
</evidence>
<dbReference type="GO" id="GO:0016887">
    <property type="term" value="F:ATP hydrolysis activity"/>
    <property type="evidence" value="ECO:0007669"/>
    <property type="project" value="InterPro"/>
</dbReference>
<evidence type="ECO:0000256" key="9">
    <source>
        <dbReference type="ARBA" id="ARBA00023136"/>
    </source>
</evidence>
<dbReference type="Proteomes" id="UP000694421">
    <property type="component" value="Unplaced"/>
</dbReference>
<dbReference type="InterPro" id="IPR017871">
    <property type="entry name" value="ABC_transporter-like_CS"/>
</dbReference>
<dbReference type="GO" id="GO:0012505">
    <property type="term" value="C:endomembrane system"/>
    <property type="evidence" value="ECO:0007669"/>
    <property type="project" value="UniProtKB-SubCell"/>
</dbReference>
<dbReference type="GO" id="GO:0016020">
    <property type="term" value="C:membrane"/>
    <property type="evidence" value="ECO:0007669"/>
    <property type="project" value="TreeGrafter"/>
</dbReference>
<dbReference type="Pfam" id="PF00005">
    <property type="entry name" value="ABC_tran"/>
    <property type="match status" value="1"/>
</dbReference>
<dbReference type="GO" id="GO:0005524">
    <property type="term" value="F:ATP binding"/>
    <property type="evidence" value="ECO:0007669"/>
    <property type="project" value="UniProtKB-KW"/>
</dbReference>
<evidence type="ECO:0000256" key="7">
    <source>
        <dbReference type="ARBA" id="ARBA00022840"/>
    </source>
</evidence>
<keyword evidence="3" id="KW-0813">Transport</keyword>
<reference evidence="11" key="2">
    <citation type="submission" date="2025-09" db="UniProtKB">
        <authorList>
            <consortium name="Ensembl"/>
        </authorList>
    </citation>
    <scope>IDENTIFICATION</scope>
</reference>
<feature type="domain" description="ABC transporter" evidence="10">
    <location>
        <begin position="43"/>
        <end position="267"/>
    </location>
</feature>
<proteinExistence type="inferred from homology"/>
<protein>
    <submittedName>
        <fullName evidence="11">ATP binding cassette subfamily C member 12</fullName>
    </submittedName>
</protein>
<evidence type="ECO:0000313" key="11">
    <source>
        <dbReference type="Ensembl" id="ENSSMRP00000006310.1"/>
    </source>
</evidence>
<dbReference type="InterPro" id="IPR003593">
    <property type="entry name" value="AAA+_ATPase"/>
</dbReference>
<comment type="subcellular location">
    <subcellularLocation>
        <location evidence="1">Endomembrane system</location>
        <topology evidence="1">Multi-pass membrane protein</topology>
    </subcellularLocation>
</comment>
<dbReference type="PANTHER" id="PTHR24223:SF10">
    <property type="entry name" value="ATP-BINDING CASSETTE SUB-FAMILY C MEMBER 12"/>
    <property type="match status" value="1"/>
</dbReference>
<evidence type="ECO:0000256" key="5">
    <source>
        <dbReference type="ARBA" id="ARBA00022737"/>
    </source>
</evidence>
<keyword evidence="9" id="KW-0472">Membrane</keyword>
<keyword evidence="8" id="KW-1133">Transmembrane helix</keyword>
<evidence type="ECO:0000313" key="12">
    <source>
        <dbReference type="Proteomes" id="UP000694421"/>
    </source>
</evidence>
<dbReference type="PROSITE" id="PS00211">
    <property type="entry name" value="ABC_TRANSPORTER_1"/>
    <property type="match status" value="1"/>
</dbReference>
<dbReference type="SUPFAM" id="SSF52540">
    <property type="entry name" value="P-loop containing nucleoside triphosphate hydrolases"/>
    <property type="match status" value="1"/>
</dbReference>
<dbReference type="Gene3D" id="3.40.50.300">
    <property type="entry name" value="P-loop containing nucleotide triphosphate hydrolases"/>
    <property type="match status" value="1"/>
</dbReference>
<evidence type="ECO:0000256" key="2">
    <source>
        <dbReference type="ARBA" id="ARBA00009726"/>
    </source>
</evidence>
<sequence length="278" mass="31425">MRNAAVSREISTPLKRLRELGCVSPSVQNRPRGRPWQKHLGEITFKDYQMKYRENSPVVLHDINVTIHSKEKIGIVGRTGSGKSSLGAALFRLVEPAAGTIFIDQVDICTISLESLRMKLSVIPQDPVLFVGTVRYNLDPFNDHTDDQIWHALHRTFMKDAEVAENGENFSVGQRQLLCMARALLRNSRVILLDEATASIDSETDAQIQQTIQEAFTDCTVLTIAHRINTIHGCDRVLVMDHGKVLNQEKPTKAWMSFSRYDVGFPCLNPIFLHFLKE</sequence>
<organism evidence="11 12">
    <name type="scientific">Salvator merianae</name>
    <name type="common">Argentine black and white tegu</name>
    <name type="synonym">Tupinambis merianae</name>
    <dbReference type="NCBI Taxonomy" id="96440"/>
    <lineage>
        <taxon>Eukaryota</taxon>
        <taxon>Metazoa</taxon>
        <taxon>Chordata</taxon>
        <taxon>Craniata</taxon>
        <taxon>Vertebrata</taxon>
        <taxon>Euteleostomi</taxon>
        <taxon>Lepidosauria</taxon>
        <taxon>Squamata</taxon>
        <taxon>Bifurcata</taxon>
        <taxon>Unidentata</taxon>
        <taxon>Episquamata</taxon>
        <taxon>Laterata</taxon>
        <taxon>Teiioidea</taxon>
        <taxon>Teiidae</taxon>
        <taxon>Salvator</taxon>
    </lineage>
</organism>